<organism evidence="1 2">
    <name type="scientific">Halogranum tailed virus 1</name>
    <dbReference type="NCBI Taxonomy" id="1273749"/>
    <lineage>
        <taxon>Viruses</taxon>
        <taxon>Duplodnaviria</taxon>
        <taxon>Heunggongvirae</taxon>
        <taxon>Uroviricota</taxon>
        <taxon>Caudoviricetes</taxon>
        <taxon>Thumleimavirales</taxon>
        <taxon>Halomagnusviridae</taxon>
        <taxon>Hagravirus</taxon>
        <taxon>Hagravirus capitaneum</taxon>
        <taxon>Hagravirus HGTV1</taxon>
    </lineage>
</organism>
<accession>R4TGK8</accession>
<dbReference type="EMBL" id="KC292026">
    <property type="protein sequence ID" value="AGM11381.1"/>
    <property type="molecule type" value="Genomic_DNA"/>
</dbReference>
<dbReference type="GeneID" id="16193942"/>
<proteinExistence type="predicted"/>
<dbReference type="Proteomes" id="UP000202786">
    <property type="component" value="Segment"/>
</dbReference>
<evidence type="ECO:0000313" key="2">
    <source>
        <dbReference type="Proteomes" id="UP000202786"/>
    </source>
</evidence>
<keyword evidence="2" id="KW-1185">Reference proteome</keyword>
<gene>
    <name evidence="1" type="primary">51</name>
    <name evidence="1" type="ORF">HGTV1_51</name>
</gene>
<sequence length="75" mass="8447">MRDRGRRRSVRIGSVRIVGGTSSGIGGLSITGFRLLVQRRIGFTSFAIIVSLRRTRKFESGNRNLYITTTRFQSV</sequence>
<dbReference type="KEGG" id="vg:16193942"/>
<reference evidence="1 2" key="1">
    <citation type="submission" date="2012-12" db="EMBL/GenBank/DDBJ databases">
        <authorList>
            <person name="Sencilo A."/>
            <person name="Jacobs-Sera D."/>
            <person name="Russell D.A."/>
            <person name="Ko C."/>
            <person name="Atanasova N."/>
            <person name="Osterlund E."/>
            <person name="Oksanen H.M."/>
            <person name="Bamford D.H."/>
            <person name="Hatfull G.F."/>
            <person name="Roine E."/>
            <person name="Hendrix R.W."/>
        </authorList>
    </citation>
    <scope>NUCLEOTIDE SEQUENCE [LARGE SCALE GENOMIC DNA]</scope>
</reference>
<name>R4TGK8_9CAUD</name>
<dbReference type="RefSeq" id="YP_008059259.1">
    <property type="nucleotide sequence ID" value="NC_021328.1"/>
</dbReference>
<protein>
    <submittedName>
        <fullName evidence="1">Uncharacterized protein</fullName>
    </submittedName>
</protein>
<evidence type="ECO:0000313" key="1">
    <source>
        <dbReference type="EMBL" id="AGM11381.1"/>
    </source>
</evidence>